<feature type="domain" description="Alpha-L-arabinofuranosidase B arabinose-binding" evidence="1">
    <location>
        <begin position="8"/>
        <end position="43"/>
    </location>
</feature>
<dbReference type="GO" id="GO:0046373">
    <property type="term" value="P:L-arabinose metabolic process"/>
    <property type="evidence" value="ECO:0007669"/>
    <property type="project" value="InterPro"/>
</dbReference>
<dbReference type="GO" id="GO:0046556">
    <property type="term" value="F:alpha-L-arabinofuranosidase activity"/>
    <property type="evidence" value="ECO:0007669"/>
    <property type="project" value="InterPro"/>
</dbReference>
<dbReference type="EMBL" id="WBOF01000001">
    <property type="protein sequence ID" value="MQS15832.1"/>
    <property type="molecule type" value="Genomic_DNA"/>
</dbReference>
<name>A0A6N7KW12_9ACTN</name>
<protein>
    <recommendedName>
        <fullName evidence="1">Alpha-L-arabinofuranosidase B arabinose-binding domain-containing protein</fullName>
    </recommendedName>
</protein>
<evidence type="ECO:0000313" key="2">
    <source>
        <dbReference type="EMBL" id="MQS15832.1"/>
    </source>
</evidence>
<proteinExistence type="predicted"/>
<evidence type="ECO:0000313" key="3">
    <source>
        <dbReference type="Proteomes" id="UP000450000"/>
    </source>
</evidence>
<evidence type="ECO:0000259" key="1">
    <source>
        <dbReference type="Pfam" id="PF05270"/>
    </source>
</evidence>
<dbReference type="AlphaFoldDB" id="A0A6N7KW12"/>
<gene>
    <name evidence="2" type="ORF">F7Q99_27080</name>
</gene>
<sequence>MVTAISGRVRSTNYPDRYIGHRDSPVWVEPEDSANLAPDATFLKAIRID</sequence>
<reference evidence="2 3" key="1">
    <citation type="submission" date="2019-09" db="EMBL/GenBank/DDBJ databases">
        <title>Genome Sequences of Streptomyces kaniharaensis ATCC 21070.</title>
        <authorList>
            <person name="Zhu W."/>
            <person name="De Crecy-Lagard V."/>
            <person name="Richards N.G."/>
        </authorList>
    </citation>
    <scope>NUCLEOTIDE SEQUENCE [LARGE SCALE GENOMIC DNA]</scope>
    <source>
        <strain evidence="2 3">SF-557</strain>
    </source>
</reference>
<dbReference type="InterPro" id="IPR007934">
    <property type="entry name" value="AbfB_ABD"/>
</dbReference>
<dbReference type="Proteomes" id="UP000450000">
    <property type="component" value="Unassembled WGS sequence"/>
</dbReference>
<organism evidence="2 3">
    <name type="scientific">Streptomyces kaniharaensis</name>
    <dbReference type="NCBI Taxonomy" id="212423"/>
    <lineage>
        <taxon>Bacteria</taxon>
        <taxon>Bacillati</taxon>
        <taxon>Actinomycetota</taxon>
        <taxon>Actinomycetes</taxon>
        <taxon>Kitasatosporales</taxon>
        <taxon>Streptomycetaceae</taxon>
        <taxon>Streptomyces</taxon>
    </lineage>
</organism>
<dbReference type="OrthoDB" id="9758923at2"/>
<comment type="caution">
    <text evidence="2">The sequence shown here is derived from an EMBL/GenBank/DDBJ whole genome shotgun (WGS) entry which is preliminary data.</text>
</comment>
<dbReference type="Gene3D" id="2.80.10.50">
    <property type="match status" value="1"/>
</dbReference>
<keyword evidence="3" id="KW-1185">Reference proteome</keyword>
<dbReference type="RefSeq" id="WP_153465559.1">
    <property type="nucleotide sequence ID" value="NZ_WBOF01000001.1"/>
</dbReference>
<accession>A0A6N7KW12</accession>
<dbReference type="Pfam" id="PF05270">
    <property type="entry name" value="AbfB"/>
    <property type="match status" value="1"/>
</dbReference>